<feature type="region of interest" description="Disordered" evidence="8">
    <location>
        <begin position="1"/>
        <end position="74"/>
    </location>
</feature>
<dbReference type="InterPro" id="IPR015433">
    <property type="entry name" value="PI3/4_kinase"/>
</dbReference>
<dbReference type="Pfam" id="PF00792">
    <property type="entry name" value="PI3K_C2"/>
    <property type="match status" value="1"/>
</dbReference>
<dbReference type="SMART" id="SM00145">
    <property type="entry name" value="PI3Ka"/>
    <property type="match status" value="1"/>
</dbReference>
<dbReference type="Pfam" id="PF07653">
    <property type="entry name" value="SH3_2"/>
    <property type="match status" value="1"/>
</dbReference>
<evidence type="ECO:0000259" key="13">
    <source>
        <dbReference type="PROSITE" id="PS51545"/>
    </source>
</evidence>
<dbReference type="InterPro" id="IPR035892">
    <property type="entry name" value="C2_domain_sf"/>
</dbReference>
<dbReference type="InterPro" id="IPR036871">
    <property type="entry name" value="PX_dom_sf"/>
</dbReference>
<keyword evidence="3" id="KW-0547">Nucleotide-binding</keyword>
<feature type="domain" description="C2 PI3K-type" evidence="14">
    <location>
        <begin position="422"/>
        <end position="576"/>
    </location>
</feature>
<evidence type="ECO:0000313" key="15">
    <source>
        <dbReference type="EMBL" id="EGD78235.1"/>
    </source>
</evidence>
<dbReference type="PROSITE" id="PS50002">
    <property type="entry name" value="SH3"/>
    <property type="match status" value="4"/>
</dbReference>
<dbReference type="eggNOG" id="KOG0905">
    <property type="taxonomic scope" value="Eukaryota"/>
</dbReference>
<dbReference type="GO" id="GO:0016303">
    <property type="term" value="F:1-phosphatidylinositol-3-kinase activity"/>
    <property type="evidence" value="ECO:0007669"/>
    <property type="project" value="TreeGrafter"/>
</dbReference>
<feature type="domain" description="SH3" evidence="9">
    <location>
        <begin position="833"/>
        <end position="891"/>
    </location>
</feature>
<dbReference type="InterPro" id="IPR016024">
    <property type="entry name" value="ARM-type_fold"/>
</dbReference>
<comment type="similarity">
    <text evidence="7">Belongs to the PI3/PI4-kinase family.</text>
</comment>
<dbReference type="SUPFAM" id="SSF48371">
    <property type="entry name" value="ARM repeat"/>
    <property type="match status" value="1"/>
</dbReference>
<dbReference type="GO" id="GO:0016477">
    <property type="term" value="P:cell migration"/>
    <property type="evidence" value="ECO:0007669"/>
    <property type="project" value="TreeGrafter"/>
</dbReference>
<organism evidence="15 16">
    <name type="scientific">Salpingoeca rosetta (strain ATCC 50818 / BSB-021)</name>
    <dbReference type="NCBI Taxonomy" id="946362"/>
    <lineage>
        <taxon>Eukaryota</taxon>
        <taxon>Choanoflagellata</taxon>
        <taxon>Craspedida</taxon>
        <taxon>Salpingoecidae</taxon>
        <taxon>Salpingoeca</taxon>
    </lineage>
</organism>
<evidence type="ECO:0000256" key="7">
    <source>
        <dbReference type="PROSITE-ProRule" id="PRU00880"/>
    </source>
</evidence>
<feature type="domain" description="SH3" evidence="9">
    <location>
        <begin position="769"/>
        <end position="827"/>
    </location>
</feature>
<gene>
    <name evidence="15" type="ORF">PTSG_09301</name>
</gene>
<dbReference type="InterPro" id="IPR001683">
    <property type="entry name" value="PX_dom"/>
</dbReference>
<dbReference type="CDD" id="cd00864">
    <property type="entry name" value="PI3Ka"/>
    <property type="match status" value="1"/>
</dbReference>
<dbReference type="Pfam" id="PF00168">
    <property type="entry name" value="C2"/>
    <property type="match status" value="1"/>
</dbReference>
<dbReference type="SUPFAM" id="SSF64268">
    <property type="entry name" value="PX domain"/>
    <property type="match status" value="1"/>
</dbReference>
<feature type="domain" description="PI3K/PI4K catalytic" evidence="12">
    <location>
        <begin position="1322"/>
        <end position="1601"/>
    </location>
</feature>
<reference evidence="15" key="1">
    <citation type="submission" date="2009-08" db="EMBL/GenBank/DDBJ databases">
        <title>Annotation of Salpingoeca rosetta.</title>
        <authorList>
            <consortium name="The Broad Institute Genome Sequencing Platform"/>
            <person name="Russ C."/>
            <person name="Cuomo C."/>
            <person name="Burger G."/>
            <person name="Gray M.W."/>
            <person name="Holland P.W.H."/>
            <person name="King N."/>
            <person name="Lang F.B.F."/>
            <person name="Roger A.J."/>
            <person name="Ruiz-Trillo I."/>
            <person name="Young S.K."/>
            <person name="Zeng Q."/>
            <person name="Gargeya S."/>
            <person name="Alvarado L."/>
            <person name="Berlin A."/>
            <person name="Chapman S.B."/>
            <person name="Chen Z."/>
            <person name="Freedman E."/>
            <person name="Gellesch M."/>
            <person name="Goldberg J."/>
            <person name="Griggs A."/>
            <person name="Gujja S."/>
            <person name="Heilman E."/>
            <person name="Heiman D."/>
            <person name="Howarth C."/>
            <person name="Mehta T."/>
            <person name="Neiman D."/>
            <person name="Pearson M."/>
            <person name="Roberts A."/>
            <person name="Saif S."/>
            <person name="Shea T."/>
            <person name="Shenoy N."/>
            <person name="Sisk P."/>
            <person name="Stolte C."/>
            <person name="Sykes S."/>
            <person name="White J."/>
            <person name="Yandava C."/>
            <person name="Haas B."/>
            <person name="Nusbaum C."/>
            <person name="Birren B."/>
        </authorList>
    </citation>
    <scope>NUCLEOTIDE SEQUENCE</scope>
    <source>
        <strain evidence="15">ATCC 50818</strain>
    </source>
</reference>
<dbReference type="PRINTS" id="PR00452">
    <property type="entry name" value="SH3DOMAIN"/>
</dbReference>
<evidence type="ECO:0000256" key="2">
    <source>
        <dbReference type="ARBA" id="ARBA00022679"/>
    </source>
</evidence>
<dbReference type="OMA" id="LETRIVC"/>
<dbReference type="InterPro" id="IPR036028">
    <property type="entry name" value="SH3-like_dom_sf"/>
</dbReference>
<dbReference type="Gene3D" id="1.10.1070.11">
    <property type="entry name" value="Phosphatidylinositol 3-/4-kinase, catalytic domain"/>
    <property type="match status" value="1"/>
</dbReference>
<dbReference type="Pfam" id="PF00787">
    <property type="entry name" value="PX"/>
    <property type="match status" value="1"/>
</dbReference>
<dbReference type="InterPro" id="IPR018936">
    <property type="entry name" value="PI3/4_kinase_CS"/>
</dbReference>
<protein>
    <submittedName>
        <fullName evidence="15">Phosphoinositide-3-kinase catalytic gamma polypeptide</fullName>
    </submittedName>
</protein>
<feature type="region of interest" description="Disordered" evidence="8">
    <location>
        <begin position="732"/>
        <end position="766"/>
    </location>
</feature>
<dbReference type="CDD" id="cd05166">
    <property type="entry name" value="PI3Kc_II"/>
    <property type="match status" value="1"/>
</dbReference>
<dbReference type="GO" id="GO:0005942">
    <property type="term" value="C:phosphatidylinositol 3-kinase complex"/>
    <property type="evidence" value="ECO:0007669"/>
    <property type="project" value="TreeGrafter"/>
</dbReference>
<dbReference type="Gene3D" id="1.25.40.70">
    <property type="entry name" value="Phosphatidylinositol 3-kinase, accessory domain (PIK)"/>
    <property type="match status" value="1"/>
</dbReference>
<proteinExistence type="inferred from homology"/>
<evidence type="ECO:0000259" key="10">
    <source>
        <dbReference type="PROSITE" id="PS50004"/>
    </source>
</evidence>
<feature type="domain" description="C2" evidence="10">
    <location>
        <begin position="1780"/>
        <end position="1904"/>
    </location>
</feature>
<keyword evidence="5" id="KW-0067">ATP-binding</keyword>
<dbReference type="GeneID" id="16070108"/>
<dbReference type="Gene3D" id="2.60.40.150">
    <property type="entry name" value="C2 domain"/>
    <property type="match status" value="2"/>
</dbReference>
<feature type="region of interest" description="Disordered" evidence="8">
    <location>
        <begin position="949"/>
        <end position="1011"/>
    </location>
</feature>
<dbReference type="Gene3D" id="3.30.1520.10">
    <property type="entry name" value="Phox-like domain"/>
    <property type="match status" value="1"/>
</dbReference>
<feature type="compositionally biased region" description="Acidic residues" evidence="8">
    <location>
        <begin position="52"/>
        <end position="62"/>
    </location>
</feature>
<evidence type="ECO:0000256" key="4">
    <source>
        <dbReference type="ARBA" id="ARBA00022777"/>
    </source>
</evidence>
<evidence type="ECO:0000313" key="16">
    <source>
        <dbReference type="Proteomes" id="UP000007799"/>
    </source>
</evidence>
<dbReference type="InterPro" id="IPR011009">
    <property type="entry name" value="Kinase-like_dom_sf"/>
</dbReference>
<dbReference type="InterPro" id="IPR036940">
    <property type="entry name" value="PI3/4_kinase_cat_sf"/>
</dbReference>
<evidence type="ECO:0000256" key="5">
    <source>
        <dbReference type="ARBA" id="ARBA00022840"/>
    </source>
</evidence>
<dbReference type="GO" id="GO:0005737">
    <property type="term" value="C:cytoplasm"/>
    <property type="evidence" value="ECO:0007669"/>
    <property type="project" value="TreeGrafter"/>
</dbReference>
<dbReference type="GO" id="GO:0005886">
    <property type="term" value="C:plasma membrane"/>
    <property type="evidence" value="ECO:0007669"/>
    <property type="project" value="TreeGrafter"/>
</dbReference>
<dbReference type="GO" id="GO:0043491">
    <property type="term" value="P:phosphatidylinositol 3-kinase/protein kinase B signal transduction"/>
    <property type="evidence" value="ECO:0007669"/>
    <property type="project" value="TreeGrafter"/>
</dbReference>
<dbReference type="GO" id="GO:0048015">
    <property type="term" value="P:phosphatidylinositol-mediated signaling"/>
    <property type="evidence" value="ECO:0007669"/>
    <property type="project" value="TreeGrafter"/>
</dbReference>
<dbReference type="Proteomes" id="UP000007799">
    <property type="component" value="Unassembled WGS sequence"/>
</dbReference>
<dbReference type="RefSeq" id="XP_004989558.1">
    <property type="nucleotide sequence ID" value="XM_004989501.1"/>
</dbReference>
<dbReference type="SUPFAM" id="SSF49562">
    <property type="entry name" value="C2 domain (Calcium/lipid-binding domain, CaLB)"/>
    <property type="match status" value="2"/>
</dbReference>
<feature type="domain" description="PX" evidence="11">
    <location>
        <begin position="1640"/>
        <end position="1758"/>
    </location>
</feature>
<dbReference type="PROSITE" id="PS50195">
    <property type="entry name" value="PX"/>
    <property type="match status" value="1"/>
</dbReference>
<keyword evidence="16" id="KW-1185">Reference proteome</keyword>
<dbReference type="CDD" id="cd00174">
    <property type="entry name" value="SH3"/>
    <property type="match status" value="1"/>
</dbReference>
<dbReference type="InterPro" id="IPR002420">
    <property type="entry name" value="PI3K-type_C2_dom"/>
</dbReference>
<dbReference type="SUPFAM" id="SSF56112">
    <property type="entry name" value="Protein kinase-like (PK-like)"/>
    <property type="match status" value="1"/>
</dbReference>
<dbReference type="SUPFAM" id="SSF50044">
    <property type="entry name" value="SH3-domain"/>
    <property type="match status" value="4"/>
</dbReference>
<dbReference type="SMART" id="SM00239">
    <property type="entry name" value="C2"/>
    <property type="match status" value="1"/>
</dbReference>
<dbReference type="InterPro" id="IPR001263">
    <property type="entry name" value="PI3K_accessory_dom"/>
</dbReference>
<dbReference type="InterPro" id="IPR000403">
    <property type="entry name" value="PI3/4_kinase_cat_dom"/>
</dbReference>
<dbReference type="Pfam" id="PF00613">
    <property type="entry name" value="PI3Ka"/>
    <property type="match status" value="1"/>
</dbReference>
<dbReference type="Pfam" id="PF00454">
    <property type="entry name" value="PI3_PI4_kinase"/>
    <property type="match status" value="1"/>
</dbReference>
<dbReference type="Pfam" id="PF00018">
    <property type="entry name" value="SH3_1"/>
    <property type="match status" value="3"/>
</dbReference>
<feature type="domain" description="SH3" evidence="9">
    <location>
        <begin position="892"/>
        <end position="951"/>
    </location>
</feature>
<dbReference type="GO" id="GO:0035005">
    <property type="term" value="F:1-phosphatidylinositol-4-phosphate 3-kinase activity"/>
    <property type="evidence" value="ECO:0007669"/>
    <property type="project" value="TreeGrafter"/>
</dbReference>
<dbReference type="InterPro" id="IPR001452">
    <property type="entry name" value="SH3_domain"/>
</dbReference>
<dbReference type="PROSITE" id="PS51547">
    <property type="entry name" value="C2_PI3K"/>
    <property type="match status" value="1"/>
</dbReference>
<dbReference type="InterPro" id="IPR042236">
    <property type="entry name" value="PI3K_accessory_sf"/>
</dbReference>
<dbReference type="SMART" id="SM00326">
    <property type="entry name" value="SH3"/>
    <property type="match status" value="5"/>
</dbReference>
<feature type="compositionally biased region" description="Low complexity" evidence="8">
    <location>
        <begin position="951"/>
        <end position="988"/>
    </location>
</feature>
<dbReference type="PROSITE" id="PS00915">
    <property type="entry name" value="PI3_4_KINASE_1"/>
    <property type="match status" value="1"/>
</dbReference>
<evidence type="ECO:0000256" key="1">
    <source>
        <dbReference type="ARBA" id="ARBA00022443"/>
    </source>
</evidence>
<feature type="region of interest" description="Disordered" evidence="8">
    <location>
        <begin position="585"/>
        <end position="670"/>
    </location>
</feature>
<evidence type="ECO:0000259" key="12">
    <source>
        <dbReference type="PROSITE" id="PS50290"/>
    </source>
</evidence>
<feature type="compositionally biased region" description="Pro residues" evidence="8">
    <location>
        <begin position="989"/>
        <end position="1000"/>
    </location>
</feature>
<dbReference type="InParanoid" id="F2UM86"/>
<dbReference type="PROSITE" id="PS50004">
    <property type="entry name" value="C2"/>
    <property type="match status" value="1"/>
</dbReference>
<dbReference type="SMART" id="SM00146">
    <property type="entry name" value="PI3Kc"/>
    <property type="match status" value="1"/>
</dbReference>
<sequence length="1916" mass="212520">MWHGLTRQFRRDAVPARPSAPTNAAVQERAPAVTLRAPQQRQRFNPAISMVGEEEEEEEEEEVGRGRGETGSTGAVYKGITATEDDSNYDASIVVDATGKMQVRLSYTHPGSIARALSSASSATAETQDFSAPPADTLRSLFQTFRTVSHFTTADQDVHDLKRTLQRQLTTDDIARPERLENNTDRFRWTDNEQQPLSITVCVNDQSAMFTVPATATFATVAAEVQSHMGVDVHADTHVFKLAAAAETFDLNSTMQLCDVGAFAVVLNNVALGPDKQGIPIVLRVITKDSLPRPFAGAVHPDTKFVPIVAPPETVHLNDLLHTLREKADELRIDTASANVKPFVQAVRALSFAAGELELKELSRSIQTLTSLENTVHDMMKVEAVLSDVLRLCEEMVAIFRKAASPRPPTRSTVITMAPEELTDCFSFRVDSLHRLPQAWLATFPLFRVQVGLYYGDALIAPMIPLMCSHEPIGQFFRTVFWKHDDWIETNSLLYRHLPLETRIVCLVDGATADNGITWQSLGWASIPLYDHHRVLSTGPVLLRLNENEQRGPHLSSNDVVANQAPFLLFRLREFDRPVLYRALPHTDRSSPSKHATAGDGGDGDGDGDGDGERASLGSSSSSLEADDSARKHALSTIAEGDEEDEEDARGSSRASKQSNTSGAATGGFRISNLPAPASALLEDVDVSITSPLLQTYVSLYDLVSPPLGFLSLYRGADVHILSQDGDIWTGSLADSPDTQGKVQSSHLSSLPKPPEPLAPPQHTPQTDQILGHCRAMFSFTGEGDAALSFEMDDVIAIRAKEGVWWFGDIEHRTGWFPASYVEMMPALKPEPTMNERKVVTHDFASKSSHDLDLETGEDVVVIHQYAGWCYGQQGDEEGWFPATHVSEPEEEDPLVYEATYNYEAKYEDELTLSLGATVFILQQPEGGWWQGKCNDRIGWFPSNYVKPKESASPTAAKRASTTSAATDTTSVPSISVSMSSTAEAPTPTKVPPPKPPPPNTSSSQQPASLSLPSRSLHFVASYRFTARNMDELSFDVGQPIVVVKQPDGGWWYGRVEDREGWFPSNHVRPATIDVSSAAERSSFKAVAAQAQAIIRHSTLDRLSPADRKMIWMFRRDLQGDARALPRVVQAIPVCHTPTLVEELEALILSWAPPSPLQALELLQQSFADRNIRAAAVTWIERMDTSAFAAILPQLVQAVKFELFHCNELSMLLVRRAGTSPRIAMQLFWTLRCEADNQLSGARYQLLLDQMLAHATTGVQRELAWQVALVARLKSVHRRIAAISGSEARKKALSSALTDLAGDLPARFHLPLDACMQVSGIKAQRCSFFTSNAIPLRLVFNNADEAGGDVECIFKCGDDLRQDTLVMQLVQFLHRTWLDSGLNLHMITFRIRPTDATSGFIEMIKNAKTLREIHTRHGSVTGSFNDRLLHEWLRQNNASPEQWRAAHNRFMRSCAGYCVATYLLGVCDRHNDNIMITRDGRLFHIDFGRFLRHAQKFGPINRDRVPFVLTSDMAYVINEGDKPTPHFQTFVDLCCQAYNIARAHGNTLLSLMMLMLQAGIPELQSKSDLVHVQDALKLNDTDEAAMAHFTKMIQTSLSSKFTKINFFFHNLGQMRSSNASKGPVLSFSPHTGDPKTEARIVSAEIVEFQKRYDLDKNKFYMYMVRVERVDGSVTFVYRRYSEFNELHQKLLSSVDDTQRSSIPSFPSKIYVGRSHTRQVALKRMRHLNQYMRVLLAMDDAVVHTPLVYTFFCPTPRDEVDNHNAADELGADASSLPAIPGFGQVQLTVRYDPDEHVLTIHVHHARGLRPPPGTQSPGPYVKVHVLPSRSRDMKRKTSAQQNTVNPTFNETLTYKDVDVEQIASTALEVGVWTRDYGSKATCMGVVQLNLSDPSFDLGTGTPRWFTLEAPTPAATDA</sequence>
<evidence type="ECO:0000256" key="3">
    <source>
        <dbReference type="ARBA" id="ARBA00022741"/>
    </source>
</evidence>
<dbReference type="PROSITE" id="PS50290">
    <property type="entry name" value="PI3_4_KINASE_3"/>
    <property type="match status" value="1"/>
</dbReference>
<evidence type="ECO:0000259" key="14">
    <source>
        <dbReference type="PROSITE" id="PS51547"/>
    </source>
</evidence>
<dbReference type="PANTHER" id="PTHR10048:SF14">
    <property type="entry name" value="LD28067P"/>
    <property type="match status" value="1"/>
</dbReference>
<dbReference type="Gene3D" id="3.30.1010.10">
    <property type="entry name" value="Phosphatidylinositol 3-kinase Catalytic Subunit, Chain A, domain 4"/>
    <property type="match status" value="1"/>
</dbReference>
<dbReference type="PROSITE" id="PS51545">
    <property type="entry name" value="PIK_HELICAL"/>
    <property type="match status" value="1"/>
</dbReference>
<accession>F2UM86</accession>
<dbReference type="InterPro" id="IPR000008">
    <property type="entry name" value="C2_dom"/>
</dbReference>
<feature type="compositionally biased region" description="Low complexity" evidence="8">
    <location>
        <begin position="1002"/>
        <end position="1011"/>
    </location>
</feature>
<feature type="domain" description="SH3" evidence="9">
    <location>
        <begin position="1014"/>
        <end position="1073"/>
    </location>
</feature>
<feature type="compositionally biased region" description="Low complexity" evidence="8">
    <location>
        <begin position="615"/>
        <end position="624"/>
    </location>
</feature>
<dbReference type="eggNOG" id="KOG1029">
    <property type="taxonomic scope" value="Eukaryota"/>
</dbReference>
<feature type="compositionally biased region" description="Pro residues" evidence="8">
    <location>
        <begin position="752"/>
        <end position="763"/>
    </location>
</feature>
<keyword evidence="2" id="KW-0808">Transferase</keyword>
<feature type="compositionally biased region" description="Polar residues" evidence="8">
    <location>
        <begin position="655"/>
        <end position="664"/>
    </location>
</feature>
<dbReference type="STRING" id="946362.F2UM86"/>
<feature type="domain" description="PIK helical" evidence="13">
    <location>
        <begin position="1077"/>
        <end position="1254"/>
    </location>
</feature>
<dbReference type="GO" id="GO:0035091">
    <property type="term" value="F:phosphatidylinositol binding"/>
    <property type="evidence" value="ECO:0007669"/>
    <property type="project" value="InterPro"/>
</dbReference>
<dbReference type="PANTHER" id="PTHR10048">
    <property type="entry name" value="PHOSPHATIDYLINOSITOL KINASE"/>
    <property type="match status" value="1"/>
</dbReference>
<keyword evidence="1 6" id="KW-0728">SH3 domain</keyword>
<dbReference type="SMART" id="SM00312">
    <property type="entry name" value="PX"/>
    <property type="match status" value="1"/>
</dbReference>
<dbReference type="KEGG" id="sre:PTSG_09301"/>
<keyword evidence="4 15" id="KW-0418">Kinase</keyword>
<evidence type="ECO:0000256" key="8">
    <source>
        <dbReference type="SAM" id="MobiDB-lite"/>
    </source>
</evidence>
<dbReference type="Gene3D" id="2.30.30.40">
    <property type="entry name" value="SH3 Domains"/>
    <property type="match status" value="4"/>
</dbReference>
<dbReference type="GO" id="GO:0005524">
    <property type="term" value="F:ATP binding"/>
    <property type="evidence" value="ECO:0007669"/>
    <property type="project" value="UniProtKB-KW"/>
</dbReference>
<dbReference type="PROSITE" id="PS00916">
    <property type="entry name" value="PI3_4_KINASE_2"/>
    <property type="match status" value="1"/>
</dbReference>
<evidence type="ECO:0000259" key="9">
    <source>
        <dbReference type="PROSITE" id="PS50002"/>
    </source>
</evidence>
<dbReference type="FunFam" id="1.10.1070.11:FF:000001">
    <property type="entry name" value="Phosphatidylinositol 4,5-bisphosphate 3-kinase catalytic subunit"/>
    <property type="match status" value="1"/>
</dbReference>
<evidence type="ECO:0000256" key="6">
    <source>
        <dbReference type="PROSITE-ProRule" id="PRU00192"/>
    </source>
</evidence>
<dbReference type="EMBL" id="GL832982">
    <property type="protein sequence ID" value="EGD78235.1"/>
    <property type="molecule type" value="Genomic_DNA"/>
</dbReference>
<name>F2UM86_SALR5</name>
<evidence type="ECO:0000259" key="11">
    <source>
        <dbReference type="PROSITE" id="PS50195"/>
    </source>
</evidence>
<dbReference type="OrthoDB" id="67688at2759"/>